<sequence>MKNKKTIKKLKLSKEVISSFDKKSISGGKGLQNGIDVGLWSFDGCGTIDGNCTAGCTDGCGTKETFQSVWNCTKASCSRNC</sequence>
<dbReference type="STRING" id="421531.IX38_02530"/>
<protein>
    <submittedName>
        <fullName evidence="1">Uncharacterized protein</fullName>
    </submittedName>
</protein>
<reference evidence="1 2" key="1">
    <citation type="submission" date="2014-07" db="EMBL/GenBank/DDBJ databases">
        <title>Genome of Chryseobacterium luteum DSM 18605.</title>
        <authorList>
            <person name="Stropko S.J."/>
            <person name="Pipes S.E."/>
            <person name="Newman J.D."/>
        </authorList>
    </citation>
    <scope>NUCLEOTIDE SEQUENCE [LARGE SCALE GENOMIC DNA]</scope>
    <source>
        <strain evidence="1 2">DSM 18605</strain>
    </source>
</reference>
<gene>
    <name evidence="1" type="ORF">IX38_02530</name>
</gene>
<evidence type="ECO:0000313" key="2">
    <source>
        <dbReference type="Proteomes" id="UP000028703"/>
    </source>
</evidence>
<name>A0A085ZY80_9FLAO</name>
<dbReference type="EMBL" id="JPRO01000001">
    <property type="protein sequence ID" value="KFF09394.1"/>
    <property type="molecule type" value="Genomic_DNA"/>
</dbReference>
<evidence type="ECO:0000313" key="1">
    <source>
        <dbReference type="EMBL" id="KFF09394.1"/>
    </source>
</evidence>
<accession>A0A085ZY80</accession>
<organism evidence="1 2">
    <name type="scientific">Chryseobacterium luteum</name>
    <dbReference type="NCBI Taxonomy" id="421531"/>
    <lineage>
        <taxon>Bacteria</taxon>
        <taxon>Pseudomonadati</taxon>
        <taxon>Bacteroidota</taxon>
        <taxon>Flavobacteriia</taxon>
        <taxon>Flavobacteriales</taxon>
        <taxon>Weeksellaceae</taxon>
        <taxon>Chryseobacterium group</taxon>
        <taxon>Chryseobacterium</taxon>
    </lineage>
</organism>
<comment type="caution">
    <text evidence="1">The sequence shown here is derived from an EMBL/GenBank/DDBJ whole genome shotgun (WGS) entry which is preliminary data.</text>
</comment>
<keyword evidence="2" id="KW-1185">Reference proteome</keyword>
<dbReference type="RefSeq" id="WP_034701237.1">
    <property type="nucleotide sequence ID" value="NZ_JPRO01000001.1"/>
</dbReference>
<dbReference type="Proteomes" id="UP000028703">
    <property type="component" value="Unassembled WGS sequence"/>
</dbReference>
<proteinExistence type="predicted"/>
<dbReference type="AlphaFoldDB" id="A0A085ZY80"/>